<sequence length="344" mass="38282">MTLRVTEDNPLPEGIISGYLTAKKGLKLRYALLSREEPGPGTVVLLQGRCEAIEKYFETIGDLRAMGFDCATLDWRGQGGSDRMLRDRMAAHVRSFDHYVEDLTLFFNEVVLQSCRPPYFILAHSMGGLVTLLALPQLAQHVRRAVLLAPLLGLNEAIDQKWIGKIASLLCGLGLGSRYFPQTRHRGRLTAFEGNRVTSDRRRFERNRAIELTFPELTVGRPTAAWVQAACDAIKRVHETGFMAANRTPLLLVAAGSDAMISNDAIEDYARRIRSGHCLVVDGARHELLQESDIYREQALAAFRAFVTGRMTSEEPGEAETIEPERTETAKPDENGERSEPGVT</sequence>
<dbReference type="EMBL" id="JBHUIR010000015">
    <property type="protein sequence ID" value="MFD2258849.1"/>
    <property type="molecule type" value="Genomic_DNA"/>
</dbReference>
<dbReference type="InterPro" id="IPR022742">
    <property type="entry name" value="Hydrolase_4"/>
</dbReference>
<dbReference type="InterPro" id="IPR051044">
    <property type="entry name" value="MAG_DAG_Lipase"/>
</dbReference>
<evidence type="ECO:0000313" key="3">
    <source>
        <dbReference type="EMBL" id="MFD2258849.1"/>
    </source>
</evidence>
<evidence type="ECO:0000259" key="2">
    <source>
        <dbReference type="Pfam" id="PF12146"/>
    </source>
</evidence>
<accession>A0ABW5DEP4</accession>
<comment type="caution">
    <text evidence="3">The sequence shown here is derived from an EMBL/GenBank/DDBJ whole genome shotgun (WGS) entry which is preliminary data.</text>
</comment>
<dbReference type="GO" id="GO:0016787">
    <property type="term" value="F:hydrolase activity"/>
    <property type="evidence" value="ECO:0007669"/>
    <property type="project" value="UniProtKB-KW"/>
</dbReference>
<dbReference type="Proteomes" id="UP001597373">
    <property type="component" value="Unassembled WGS sequence"/>
</dbReference>
<evidence type="ECO:0000313" key="4">
    <source>
        <dbReference type="Proteomes" id="UP001597373"/>
    </source>
</evidence>
<dbReference type="Gene3D" id="3.40.50.1820">
    <property type="entry name" value="alpha/beta hydrolase"/>
    <property type="match status" value="1"/>
</dbReference>
<name>A0ABW5DEP4_9HYPH</name>
<gene>
    <name evidence="3" type="ORF">ACFSMZ_03620</name>
</gene>
<keyword evidence="3" id="KW-0378">Hydrolase</keyword>
<dbReference type="RefSeq" id="WP_345098799.1">
    <property type="nucleotide sequence ID" value="NZ_BAABGS010000019.1"/>
</dbReference>
<feature type="domain" description="Serine aminopeptidase S33" evidence="2">
    <location>
        <begin position="41"/>
        <end position="293"/>
    </location>
</feature>
<protein>
    <submittedName>
        <fullName evidence="3">Alpha/beta fold hydrolase</fullName>
    </submittedName>
</protein>
<reference evidence="4" key="1">
    <citation type="journal article" date="2019" name="Int. J. Syst. Evol. Microbiol.">
        <title>The Global Catalogue of Microorganisms (GCM) 10K type strain sequencing project: providing services to taxonomists for standard genome sequencing and annotation.</title>
        <authorList>
            <consortium name="The Broad Institute Genomics Platform"/>
            <consortium name="The Broad Institute Genome Sequencing Center for Infectious Disease"/>
            <person name="Wu L."/>
            <person name="Ma J."/>
        </authorList>
    </citation>
    <scope>NUCLEOTIDE SEQUENCE [LARGE SCALE GENOMIC DNA]</scope>
    <source>
        <strain evidence="4">KCTC 23707</strain>
    </source>
</reference>
<dbReference type="SUPFAM" id="SSF53474">
    <property type="entry name" value="alpha/beta-Hydrolases"/>
    <property type="match status" value="1"/>
</dbReference>
<evidence type="ECO:0000256" key="1">
    <source>
        <dbReference type="SAM" id="MobiDB-lite"/>
    </source>
</evidence>
<organism evidence="3 4">
    <name type="scientific">Chelativorans composti</name>
    <dbReference type="NCBI Taxonomy" id="768533"/>
    <lineage>
        <taxon>Bacteria</taxon>
        <taxon>Pseudomonadati</taxon>
        <taxon>Pseudomonadota</taxon>
        <taxon>Alphaproteobacteria</taxon>
        <taxon>Hyphomicrobiales</taxon>
        <taxon>Phyllobacteriaceae</taxon>
        <taxon>Chelativorans</taxon>
    </lineage>
</organism>
<feature type="region of interest" description="Disordered" evidence="1">
    <location>
        <begin position="312"/>
        <end position="344"/>
    </location>
</feature>
<dbReference type="Pfam" id="PF12146">
    <property type="entry name" value="Hydrolase_4"/>
    <property type="match status" value="1"/>
</dbReference>
<proteinExistence type="predicted"/>
<dbReference type="InterPro" id="IPR029058">
    <property type="entry name" value="AB_hydrolase_fold"/>
</dbReference>
<feature type="compositionally biased region" description="Basic and acidic residues" evidence="1">
    <location>
        <begin position="323"/>
        <end position="344"/>
    </location>
</feature>
<keyword evidence="4" id="KW-1185">Reference proteome</keyword>
<dbReference type="PANTHER" id="PTHR11614">
    <property type="entry name" value="PHOSPHOLIPASE-RELATED"/>
    <property type="match status" value="1"/>
</dbReference>